<organism evidence="2 3">
    <name type="scientific">Phytohabitans rumicis</name>
    <dbReference type="NCBI Taxonomy" id="1076125"/>
    <lineage>
        <taxon>Bacteria</taxon>
        <taxon>Bacillati</taxon>
        <taxon>Actinomycetota</taxon>
        <taxon>Actinomycetes</taxon>
        <taxon>Micromonosporales</taxon>
        <taxon>Micromonosporaceae</taxon>
    </lineage>
</organism>
<dbReference type="PANTHER" id="PTHR31047:SF0">
    <property type="entry name" value="MEIOTICALLY UP-REGULATED GENE 157 PROTEIN"/>
    <property type="match status" value="1"/>
</dbReference>
<dbReference type="InterPro" id="IPR008313">
    <property type="entry name" value="GH125"/>
</dbReference>
<dbReference type="InterPro" id="IPR012341">
    <property type="entry name" value="6hp_glycosidase-like_sf"/>
</dbReference>
<dbReference type="AlphaFoldDB" id="A0A6V8LD17"/>
<evidence type="ECO:0000256" key="1">
    <source>
        <dbReference type="SAM" id="MobiDB-lite"/>
    </source>
</evidence>
<accession>A0A6V8LD17</accession>
<gene>
    <name evidence="2" type="ORF">Prum_087550</name>
</gene>
<keyword evidence="3" id="KW-1185">Reference proteome</keyword>
<comment type="caution">
    <text evidence="2">The sequence shown here is derived from an EMBL/GenBank/DDBJ whole genome shotgun (WGS) entry which is preliminary data.</text>
</comment>
<dbReference type="Pfam" id="PF06824">
    <property type="entry name" value="Glyco_hydro_125"/>
    <property type="match status" value="1"/>
</dbReference>
<dbReference type="PANTHER" id="PTHR31047">
    <property type="entry name" value="MEIOTICALLY UP-REGULATED GENE 157 PROTEIN"/>
    <property type="match status" value="1"/>
</dbReference>
<sequence>MPLPDESLPDSLAAVSDRASARLAAGAGGAETFRRCFASAWTTTLRGDPAYPFVITGDIPAMWLRDTVGQLRPYLTGAADPDVRRVLGGIVRRMAAAVLADPYANAVNDGPTGHRVDDHDRPVPGPDIWERKYELDSLCAVLSFGYELWAVTGSAAHLRGEFVEAVARILQVWRVEQDHERASRTGSSGSTGPSGATRWSAAAWARRWPGPG</sequence>
<name>A0A6V8LD17_9ACTN</name>
<proteinExistence type="predicted"/>
<dbReference type="RefSeq" id="WP_218577608.1">
    <property type="nucleotide sequence ID" value="NZ_BLPG01000001.1"/>
</dbReference>
<reference evidence="2 3" key="1">
    <citation type="submission" date="2020-03" db="EMBL/GenBank/DDBJ databases">
        <title>Whole genome shotgun sequence of Phytohabitans rumicis NBRC 108638.</title>
        <authorList>
            <person name="Komaki H."/>
            <person name="Tamura T."/>
        </authorList>
    </citation>
    <scope>NUCLEOTIDE SEQUENCE [LARGE SCALE GENOMIC DNA]</scope>
    <source>
        <strain evidence="2 3">NBRC 108638</strain>
    </source>
</reference>
<evidence type="ECO:0000313" key="2">
    <source>
        <dbReference type="EMBL" id="GFJ95113.1"/>
    </source>
</evidence>
<feature type="compositionally biased region" description="Low complexity" evidence="1">
    <location>
        <begin position="184"/>
        <end position="212"/>
    </location>
</feature>
<evidence type="ECO:0000313" key="3">
    <source>
        <dbReference type="Proteomes" id="UP000482960"/>
    </source>
</evidence>
<dbReference type="SMART" id="SM01149">
    <property type="entry name" value="DUF1237"/>
    <property type="match status" value="1"/>
</dbReference>
<dbReference type="Gene3D" id="1.50.10.10">
    <property type="match status" value="1"/>
</dbReference>
<dbReference type="Proteomes" id="UP000482960">
    <property type="component" value="Unassembled WGS sequence"/>
</dbReference>
<reference evidence="2 3" key="2">
    <citation type="submission" date="2020-03" db="EMBL/GenBank/DDBJ databases">
        <authorList>
            <person name="Ichikawa N."/>
            <person name="Kimura A."/>
            <person name="Kitahashi Y."/>
            <person name="Uohara A."/>
        </authorList>
    </citation>
    <scope>NUCLEOTIDE SEQUENCE [LARGE SCALE GENOMIC DNA]</scope>
    <source>
        <strain evidence="2 3">NBRC 108638</strain>
    </source>
</reference>
<feature type="region of interest" description="Disordered" evidence="1">
    <location>
        <begin position="180"/>
        <end position="212"/>
    </location>
</feature>
<dbReference type="InterPro" id="IPR008928">
    <property type="entry name" value="6-hairpin_glycosidase_sf"/>
</dbReference>
<dbReference type="SUPFAM" id="SSF48208">
    <property type="entry name" value="Six-hairpin glycosidases"/>
    <property type="match status" value="1"/>
</dbReference>
<protein>
    <submittedName>
        <fullName evidence="2">Uncharacterized protein</fullName>
    </submittedName>
</protein>
<dbReference type="GO" id="GO:0005975">
    <property type="term" value="P:carbohydrate metabolic process"/>
    <property type="evidence" value="ECO:0007669"/>
    <property type="project" value="InterPro"/>
</dbReference>
<dbReference type="EMBL" id="BLPG01000001">
    <property type="protein sequence ID" value="GFJ95113.1"/>
    <property type="molecule type" value="Genomic_DNA"/>
</dbReference>